<keyword evidence="2" id="KW-1185">Reference proteome</keyword>
<accession>A0ABX1LX62</accession>
<sequence>MNIFYYPPYHSKYNPIERG</sequence>
<organism evidence="1 2">
    <name type="scientific">Pseudanabaena yagii GIHE-NHR1</name>
    <dbReference type="NCBI Taxonomy" id="2722753"/>
    <lineage>
        <taxon>Bacteria</taxon>
        <taxon>Bacillati</taxon>
        <taxon>Cyanobacteriota</taxon>
        <taxon>Cyanophyceae</taxon>
        <taxon>Pseudanabaenales</taxon>
        <taxon>Pseudanabaenaceae</taxon>
        <taxon>Pseudanabaena</taxon>
        <taxon>Pseudanabaena yagii</taxon>
    </lineage>
</organism>
<dbReference type="EMBL" id="JAAVJL010000001">
    <property type="protein sequence ID" value="NMF59349.1"/>
    <property type="molecule type" value="Genomic_DNA"/>
</dbReference>
<evidence type="ECO:0000313" key="2">
    <source>
        <dbReference type="Proteomes" id="UP000738376"/>
    </source>
</evidence>
<protein>
    <submittedName>
        <fullName evidence="1">Uncharacterized protein</fullName>
    </submittedName>
</protein>
<gene>
    <name evidence="1" type="ORF">HC246_15310</name>
</gene>
<comment type="caution">
    <text evidence="1">The sequence shown here is derived from an EMBL/GenBank/DDBJ whole genome shotgun (WGS) entry which is preliminary data.</text>
</comment>
<name>A0ABX1LX62_9CYAN</name>
<reference evidence="1 2" key="1">
    <citation type="submission" date="2020-03" db="EMBL/GenBank/DDBJ databases">
        <title>Draft Genome Sequence of 2-Methylisoborneol Producing Pseudanabaena yagii Strain GIHE-NHR1 Isolated from North Han River in South Korea.</title>
        <authorList>
            <person name="Jeong J."/>
        </authorList>
    </citation>
    <scope>NUCLEOTIDE SEQUENCE [LARGE SCALE GENOMIC DNA]</scope>
    <source>
        <strain evidence="1 2">GIHE-NHR1</strain>
    </source>
</reference>
<evidence type="ECO:0000313" key="1">
    <source>
        <dbReference type="EMBL" id="NMF59349.1"/>
    </source>
</evidence>
<dbReference type="Proteomes" id="UP000738376">
    <property type="component" value="Unassembled WGS sequence"/>
</dbReference>
<proteinExistence type="predicted"/>